<evidence type="ECO:0000256" key="1">
    <source>
        <dbReference type="SAM" id="MobiDB-lite"/>
    </source>
</evidence>
<feature type="region of interest" description="Disordered" evidence="1">
    <location>
        <begin position="1083"/>
        <end position="1109"/>
    </location>
</feature>
<gene>
    <name evidence="2" type="ORF">SAMN05216215_11231</name>
</gene>
<dbReference type="Proteomes" id="UP000199529">
    <property type="component" value="Unassembled WGS sequence"/>
</dbReference>
<feature type="region of interest" description="Disordered" evidence="1">
    <location>
        <begin position="772"/>
        <end position="808"/>
    </location>
</feature>
<feature type="compositionally biased region" description="Pro residues" evidence="1">
    <location>
        <begin position="830"/>
        <end position="841"/>
    </location>
</feature>
<accession>A0A1H3UAJ6</accession>
<evidence type="ECO:0000313" key="2">
    <source>
        <dbReference type="EMBL" id="SDZ59418.1"/>
    </source>
</evidence>
<feature type="compositionally biased region" description="Low complexity" evidence="1">
    <location>
        <begin position="787"/>
        <end position="800"/>
    </location>
</feature>
<feature type="region of interest" description="Disordered" evidence="1">
    <location>
        <begin position="574"/>
        <end position="599"/>
    </location>
</feature>
<organism evidence="2 3">
    <name type="scientific">Saccharopolyspora shandongensis</name>
    <dbReference type="NCBI Taxonomy" id="418495"/>
    <lineage>
        <taxon>Bacteria</taxon>
        <taxon>Bacillati</taxon>
        <taxon>Actinomycetota</taxon>
        <taxon>Actinomycetes</taxon>
        <taxon>Pseudonocardiales</taxon>
        <taxon>Pseudonocardiaceae</taxon>
        <taxon>Saccharopolyspora</taxon>
    </lineage>
</organism>
<name>A0A1H3UAJ6_9PSEU</name>
<protein>
    <submittedName>
        <fullName evidence="2">Uncharacterized protein</fullName>
    </submittedName>
</protein>
<proteinExistence type="predicted"/>
<feature type="non-terminal residue" evidence="2">
    <location>
        <position position="1"/>
    </location>
</feature>
<feature type="region of interest" description="Disordered" evidence="1">
    <location>
        <begin position="821"/>
        <end position="848"/>
    </location>
</feature>
<evidence type="ECO:0000313" key="3">
    <source>
        <dbReference type="Proteomes" id="UP000199529"/>
    </source>
</evidence>
<dbReference type="AlphaFoldDB" id="A0A1H3UAJ6"/>
<sequence>LRWVADGLRARAEQNKLPGGAPPEAGAGSSLAEEDQGLFDAITASWPSSDVAHKYKYTLAGFRDMFAGFDNALVDQAKALGLGRNDRPGGPGMPNYPLAYLGDGLVAVRRVGQLLYGSNVDGVRTLVFAPDTRKGFVLVRRGNGVRIFGMHDGQAARPGDLDGLGRLFGVAYLPDGRPFIGRQAALTDEQVSQLAEEYANIPSTEDADLLAALSLTMMEDVQAAVRALPADAPAKRWTLKPTPVGRGPGAFSQVRDLLRWRGEGTTAVLVDTAGHQALVMRRVGDSDVAVSRHHNGMSYDMTGIDARIGADNLVYAIAMDADGSALIGDQAVATVSEDRAARFEELRSARGERAQFSYGDARRFVKSGAAELALVREDEIRQARIARIGKKRAEPGGEPPQLGQSMWTAPVVMGGTLNGVIEAVRADEGGAATAIVLDGESREAYVVERQPGGANNVAVWLADGGPVDPAILGDLSRILVVGKRSDGSVFPPGSFTAPARQRFDEELLRQARSGLTWDTWLQVRKAVRQEVDRPSALEQGISSNNLTFVAANQVRKEPARTPSEVVQRWADDLGIGRQEQDGAASGAKSRAMPSQAWTPQRVVSEGKAAAMPVRALRQISDPLAQDLMWLAEKIVDSVHHFTGPYRRLDSDRNGQDLPPELRSVNLDEQLKNKPPNLHLKAPLAQLAAQQLIELGIDAASIRDIRNNSQAIGRQLGTARPTAERLSWPDTNWGQLYEVSELELRRALPRVQMRPDRLVPGVFLAEVLSEARRLPSDETSTTGREAPRSAAQAAPPAVTPADRYPGQSGEAAIKGALGRLQVGWPGTRSTPVPPPVPSPPSAPSLFPGDVGEFSISDALEVIEALDTPASFGMPGAEAAPARRIPPVQPDDDDYDVALDILDELSDHDEPDLEIPAYRLALNAIAWRLKNEPDRSVVRGDAMDIIAALEASEPPAVTGGSGTLRSIQDILDAADELEVDSGILQYGRRLFEEIDLRDPDDPDDFDVAKETQAASTLIGAEMEQLTGSEALVRYAEGLSRITRSVHPEWILRQKYPHLFQDDGPPAATTEPDPDVAAAQVSDYPAVEVDDPGSPRPLLGMGGSRDALWSDGADPQVETFVKTLGTAVA</sequence>
<reference evidence="3" key="1">
    <citation type="submission" date="2016-10" db="EMBL/GenBank/DDBJ databases">
        <authorList>
            <person name="Varghese N."/>
            <person name="Submissions S."/>
        </authorList>
    </citation>
    <scope>NUCLEOTIDE SEQUENCE [LARGE SCALE GENOMIC DNA]</scope>
    <source>
        <strain evidence="3">CGMCC 4.3530</strain>
    </source>
</reference>
<dbReference type="EMBL" id="FNOK01000123">
    <property type="protein sequence ID" value="SDZ59418.1"/>
    <property type="molecule type" value="Genomic_DNA"/>
</dbReference>
<dbReference type="SUPFAM" id="SSF75011">
    <property type="entry name" value="3-carboxy-cis,cis-mucoante lactonizing enzyme"/>
    <property type="match status" value="1"/>
</dbReference>
<keyword evidence="3" id="KW-1185">Reference proteome</keyword>
<feature type="non-terminal residue" evidence="2">
    <location>
        <position position="1126"/>
    </location>
</feature>